<dbReference type="Gene3D" id="3.30.2310.20">
    <property type="entry name" value="RelE-like"/>
    <property type="match status" value="1"/>
</dbReference>
<keyword evidence="4" id="KW-1185">Reference proteome</keyword>
<comment type="similarity">
    <text evidence="1">Belongs to the RelE toxin family.</text>
</comment>
<dbReference type="PANTHER" id="PTHR33755">
    <property type="entry name" value="TOXIN PARE1-RELATED"/>
    <property type="match status" value="1"/>
</dbReference>
<dbReference type="EMBL" id="WHNY01000083">
    <property type="protein sequence ID" value="NOU69042.1"/>
    <property type="molecule type" value="Genomic_DNA"/>
</dbReference>
<protein>
    <submittedName>
        <fullName evidence="3">Type II toxin-antitoxin system mRNA interferase toxin, RelE/StbE family</fullName>
    </submittedName>
</protein>
<dbReference type="RefSeq" id="WP_171636967.1">
    <property type="nucleotide sequence ID" value="NZ_WHNY01000083.1"/>
</dbReference>
<dbReference type="InterPro" id="IPR035093">
    <property type="entry name" value="RelE/ParE_toxin_dom_sf"/>
</dbReference>
<dbReference type="Proteomes" id="UP000653578">
    <property type="component" value="Unassembled WGS sequence"/>
</dbReference>
<sequence length="109" mass="12595">MPQKNKIQYSPVAVDDMDEIFSVISQDNVTAAESMLDNLDHQISALADFPNMGSVLSDEEFSLIQHGYRFIFVNPYLVFYRIKDNTAIIHRILHGRRDYLRELFGSLNN</sequence>
<proteinExistence type="inferred from homology"/>
<dbReference type="InterPro" id="IPR051803">
    <property type="entry name" value="TA_system_RelE-like_toxin"/>
</dbReference>
<comment type="caution">
    <text evidence="3">The sequence shown here is derived from an EMBL/GenBank/DDBJ whole genome shotgun (WGS) entry which is preliminary data.</text>
</comment>
<accession>A0ABX1XKJ2</accession>
<evidence type="ECO:0000256" key="2">
    <source>
        <dbReference type="ARBA" id="ARBA00022649"/>
    </source>
</evidence>
<dbReference type="InterPro" id="IPR007712">
    <property type="entry name" value="RelE/ParE_toxin"/>
</dbReference>
<name>A0ABX1XKJ2_9BACL</name>
<organism evidence="3 4">
    <name type="scientific">Paenibacillus plantarum</name>
    <dbReference type="NCBI Taxonomy" id="2654975"/>
    <lineage>
        <taxon>Bacteria</taxon>
        <taxon>Bacillati</taxon>
        <taxon>Bacillota</taxon>
        <taxon>Bacilli</taxon>
        <taxon>Bacillales</taxon>
        <taxon>Paenibacillaceae</taxon>
        <taxon>Paenibacillus</taxon>
    </lineage>
</organism>
<evidence type="ECO:0000256" key="1">
    <source>
        <dbReference type="ARBA" id="ARBA00006226"/>
    </source>
</evidence>
<gene>
    <name evidence="3" type="ORF">GC096_34035</name>
</gene>
<evidence type="ECO:0000313" key="3">
    <source>
        <dbReference type="EMBL" id="NOU69042.1"/>
    </source>
</evidence>
<keyword evidence="2" id="KW-1277">Toxin-antitoxin system</keyword>
<dbReference type="Pfam" id="PF05016">
    <property type="entry name" value="ParE_toxin"/>
    <property type="match status" value="1"/>
</dbReference>
<reference evidence="3 4" key="1">
    <citation type="submission" date="2019-10" db="EMBL/GenBank/DDBJ databases">
        <title>Description of Paenibacillus humi sp. nov.</title>
        <authorList>
            <person name="Carlier A."/>
            <person name="Qi S."/>
        </authorList>
    </citation>
    <scope>NUCLEOTIDE SEQUENCE [LARGE SCALE GENOMIC DNA]</scope>
    <source>
        <strain evidence="3 4">LMG 31461</strain>
    </source>
</reference>
<evidence type="ECO:0000313" key="4">
    <source>
        <dbReference type="Proteomes" id="UP000653578"/>
    </source>
</evidence>
<dbReference type="NCBIfam" id="TIGR02385">
    <property type="entry name" value="RelE_StbE"/>
    <property type="match status" value="1"/>
</dbReference>